<keyword evidence="6 9" id="KW-0175">Coiled coil</keyword>
<accession>A0A8H7Q0J4</accession>
<proteinExistence type="inferred from homology"/>
<evidence type="ECO:0000256" key="5">
    <source>
        <dbReference type="ARBA" id="ARBA00022989"/>
    </source>
</evidence>
<dbReference type="GO" id="GO:0048280">
    <property type="term" value="P:vesicle fusion with Golgi apparatus"/>
    <property type="evidence" value="ECO:0007669"/>
    <property type="project" value="TreeGrafter"/>
</dbReference>
<evidence type="ECO:0000313" key="12">
    <source>
        <dbReference type="EMBL" id="KAG2182491.1"/>
    </source>
</evidence>
<evidence type="ECO:0000259" key="11">
    <source>
        <dbReference type="SMART" id="SM00397"/>
    </source>
</evidence>
<dbReference type="SUPFAM" id="SSF58038">
    <property type="entry name" value="SNARE fusion complex"/>
    <property type="match status" value="1"/>
</dbReference>
<organism evidence="12 13">
    <name type="scientific">Mortierella isabellina</name>
    <name type="common">Filamentous fungus</name>
    <name type="synonym">Umbelopsis isabellina</name>
    <dbReference type="NCBI Taxonomy" id="91625"/>
    <lineage>
        <taxon>Eukaryota</taxon>
        <taxon>Fungi</taxon>
        <taxon>Fungi incertae sedis</taxon>
        <taxon>Mucoromycota</taxon>
        <taxon>Mucoromycotina</taxon>
        <taxon>Umbelopsidomycetes</taxon>
        <taxon>Umbelopsidales</taxon>
        <taxon>Umbelopsidaceae</taxon>
        <taxon>Umbelopsis</taxon>
    </lineage>
</organism>
<name>A0A8H7Q0J4_MORIS</name>
<dbReference type="PANTHER" id="PTHR21230">
    <property type="entry name" value="VESICLE TRANSPORT V-SNARE PROTEIN VTI1-RELATED"/>
    <property type="match status" value="1"/>
</dbReference>
<dbReference type="Gene3D" id="1.20.58.400">
    <property type="entry name" value="t-snare proteins"/>
    <property type="match status" value="1"/>
</dbReference>
<dbReference type="Pfam" id="PF05008">
    <property type="entry name" value="V-SNARE"/>
    <property type="match status" value="1"/>
</dbReference>
<dbReference type="AlphaFoldDB" id="A0A8H7Q0J4"/>
<evidence type="ECO:0000256" key="7">
    <source>
        <dbReference type="ARBA" id="ARBA00023136"/>
    </source>
</evidence>
<dbReference type="EMBL" id="JAEPQZ010000004">
    <property type="protein sequence ID" value="KAG2182491.1"/>
    <property type="molecule type" value="Genomic_DNA"/>
</dbReference>
<evidence type="ECO:0000256" key="9">
    <source>
        <dbReference type="SAM" id="Coils"/>
    </source>
</evidence>
<sequence>MASSAGGSDLFASYEQDFNTICEAIRNKVDKQIPSQSGEQRKATVRAAEREIDEADEIIAQMEMEILNIPTASRTRLQTKLRLFKSEFEKIKRDLRRATTQAPTSNSREELFSGMDTSDADLDASTVDQRSRLLTGTDRLGESSRKLQDSHRLALETENVGINILGTLKGQRETILRSRDTLAESDSNIDRASKTLKGMARRMATNKMITVAIILVLIALIVLIIWSKFA</sequence>
<evidence type="ECO:0000256" key="3">
    <source>
        <dbReference type="ARBA" id="ARBA00022692"/>
    </source>
</evidence>
<dbReference type="Proteomes" id="UP000654370">
    <property type="component" value="Unassembled WGS sequence"/>
</dbReference>
<evidence type="ECO:0000256" key="6">
    <source>
        <dbReference type="ARBA" id="ARBA00023054"/>
    </source>
</evidence>
<dbReference type="GO" id="GO:0006886">
    <property type="term" value="P:intracellular protein transport"/>
    <property type="evidence" value="ECO:0007669"/>
    <property type="project" value="InterPro"/>
</dbReference>
<dbReference type="PANTHER" id="PTHR21230:SF26">
    <property type="entry name" value="VESICLE TRANSPORT THROUGH INTERACTION WITH T-SNARES HOMOLOG 1A"/>
    <property type="match status" value="1"/>
</dbReference>
<comment type="similarity">
    <text evidence="1">Belongs to the VTI1 family.</text>
</comment>
<evidence type="ECO:0000256" key="1">
    <source>
        <dbReference type="ARBA" id="ARBA00006108"/>
    </source>
</evidence>
<gene>
    <name evidence="12" type="ORF">INT43_007422</name>
</gene>
<dbReference type="GO" id="GO:0012507">
    <property type="term" value="C:ER to Golgi transport vesicle membrane"/>
    <property type="evidence" value="ECO:0007669"/>
    <property type="project" value="TreeGrafter"/>
</dbReference>
<dbReference type="GO" id="GO:0031201">
    <property type="term" value="C:SNARE complex"/>
    <property type="evidence" value="ECO:0007669"/>
    <property type="project" value="TreeGrafter"/>
</dbReference>
<dbReference type="InterPro" id="IPR007705">
    <property type="entry name" value="Vesicle_trsprt_v-SNARE_N"/>
</dbReference>
<dbReference type="CDD" id="cd15862">
    <property type="entry name" value="SNARE_Vti1"/>
    <property type="match status" value="1"/>
</dbReference>
<keyword evidence="4" id="KW-0653">Protein transport</keyword>
<dbReference type="Gene3D" id="1.20.5.110">
    <property type="match status" value="1"/>
</dbReference>
<evidence type="ECO:0000256" key="10">
    <source>
        <dbReference type="SAM" id="Phobius"/>
    </source>
</evidence>
<dbReference type="GO" id="GO:0005829">
    <property type="term" value="C:cytosol"/>
    <property type="evidence" value="ECO:0007669"/>
    <property type="project" value="GOC"/>
</dbReference>
<keyword evidence="5 10" id="KW-1133">Transmembrane helix</keyword>
<dbReference type="GO" id="GO:0016236">
    <property type="term" value="P:macroautophagy"/>
    <property type="evidence" value="ECO:0007669"/>
    <property type="project" value="TreeGrafter"/>
</dbReference>
<dbReference type="SUPFAM" id="SSF47661">
    <property type="entry name" value="t-snare proteins"/>
    <property type="match status" value="1"/>
</dbReference>
<reference evidence="12" key="1">
    <citation type="submission" date="2020-12" db="EMBL/GenBank/DDBJ databases">
        <title>Metabolic potential, ecology and presence of endohyphal bacteria is reflected in genomic diversity of Mucoromycotina.</title>
        <authorList>
            <person name="Muszewska A."/>
            <person name="Okrasinska A."/>
            <person name="Steczkiewicz K."/>
            <person name="Drgas O."/>
            <person name="Orlowska M."/>
            <person name="Perlinska-Lenart U."/>
            <person name="Aleksandrzak-Piekarczyk T."/>
            <person name="Szatraj K."/>
            <person name="Zielenkiewicz U."/>
            <person name="Pilsyk S."/>
            <person name="Malc E."/>
            <person name="Mieczkowski P."/>
            <person name="Kruszewska J.S."/>
            <person name="Biernat P."/>
            <person name="Pawlowska J."/>
        </authorList>
    </citation>
    <scope>NUCLEOTIDE SEQUENCE</scope>
    <source>
        <strain evidence="12">WA0000067209</strain>
    </source>
</reference>
<dbReference type="GO" id="GO:0031902">
    <property type="term" value="C:late endosome membrane"/>
    <property type="evidence" value="ECO:0007669"/>
    <property type="project" value="TreeGrafter"/>
</dbReference>
<feature type="transmembrane region" description="Helical" evidence="10">
    <location>
        <begin position="208"/>
        <end position="227"/>
    </location>
</feature>
<dbReference type="InterPro" id="IPR038407">
    <property type="entry name" value="v-SNARE_N_sf"/>
</dbReference>
<keyword evidence="13" id="KW-1185">Reference proteome</keyword>
<feature type="domain" description="T-SNARE coiled-coil homology" evidence="11">
    <location>
        <begin position="132"/>
        <end position="199"/>
    </location>
</feature>
<dbReference type="OrthoDB" id="430637at2759"/>
<evidence type="ECO:0000256" key="4">
    <source>
        <dbReference type="ARBA" id="ARBA00022927"/>
    </source>
</evidence>
<comment type="subcellular location">
    <subcellularLocation>
        <location evidence="8">Prevacuolar compartment membrane</location>
        <topology evidence="8">Single-pass type IV membrane protein</topology>
    </subcellularLocation>
</comment>
<evidence type="ECO:0000313" key="13">
    <source>
        <dbReference type="Proteomes" id="UP000654370"/>
    </source>
</evidence>
<dbReference type="GO" id="GO:0005789">
    <property type="term" value="C:endoplasmic reticulum membrane"/>
    <property type="evidence" value="ECO:0007669"/>
    <property type="project" value="TreeGrafter"/>
</dbReference>
<dbReference type="Pfam" id="PF12352">
    <property type="entry name" value="V-SNARE_C"/>
    <property type="match status" value="1"/>
</dbReference>
<dbReference type="InterPro" id="IPR010989">
    <property type="entry name" value="SNARE"/>
</dbReference>
<dbReference type="GO" id="GO:0006896">
    <property type="term" value="P:Golgi to vacuole transport"/>
    <property type="evidence" value="ECO:0007669"/>
    <property type="project" value="TreeGrafter"/>
</dbReference>
<dbReference type="InterPro" id="IPR000727">
    <property type="entry name" value="T_SNARE_dom"/>
</dbReference>
<keyword evidence="2" id="KW-0813">Transport</keyword>
<dbReference type="FunFam" id="1.20.58.400:FF:000001">
    <property type="entry name" value="Vesicle transport through interaction with t-SNAREs homolog 1A"/>
    <property type="match status" value="1"/>
</dbReference>
<keyword evidence="3 10" id="KW-0812">Transmembrane</keyword>
<keyword evidence="7 10" id="KW-0472">Membrane</keyword>
<dbReference type="GO" id="GO:0005794">
    <property type="term" value="C:Golgi apparatus"/>
    <property type="evidence" value="ECO:0007669"/>
    <property type="project" value="TreeGrafter"/>
</dbReference>
<evidence type="ECO:0000256" key="2">
    <source>
        <dbReference type="ARBA" id="ARBA00022448"/>
    </source>
</evidence>
<dbReference type="SMART" id="SM00397">
    <property type="entry name" value="t_SNARE"/>
    <property type="match status" value="1"/>
</dbReference>
<protein>
    <recommendedName>
        <fullName evidence="11">t-SNARE coiled-coil homology domain-containing protein</fullName>
    </recommendedName>
</protein>
<evidence type="ECO:0000256" key="8">
    <source>
        <dbReference type="ARBA" id="ARBA00060376"/>
    </source>
</evidence>
<dbReference type="GO" id="GO:0000149">
    <property type="term" value="F:SNARE binding"/>
    <property type="evidence" value="ECO:0007669"/>
    <property type="project" value="TreeGrafter"/>
</dbReference>
<feature type="coiled-coil region" evidence="9">
    <location>
        <begin position="45"/>
        <end position="101"/>
    </location>
</feature>
<dbReference type="GO" id="GO:0042147">
    <property type="term" value="P:retrograde transport, endosome to Golgi"/>
    <property type="evidence" value="ECO:0007669"/>
    <property type="project" value="TreeGrafter"/>
</dbReference>
<dbReference type="FunFam" id="1.20.5.110:FF:000002">
    <property type="entry name" value="Vesicle transport through interaction with t-SNAREsB"/>
    <property type="match status" value="1"/>
</dbReference>
<comment type="caution">
    <text evidence="12">The sequence shown here is derived from an EMBL/GenBank/DDBJ whole genome shotgun (WGS) entry which is preliminary data.</text>
</comment>
<dbReference type="GO" id="GO:0006891">
    <property type="term" value="P:intra-Golgi vesicle-mediated transport"/>
    <property type="evidence" value="ECO:0007669"/>
    <property type="project" value="TreeGrafter"/>
</dbReference>
<dbReference type="GO" id="GO:0005484">
    <property type="term" value="F:SNAP receptor activity"/>
    <property type="evidence" value="ECO:0007669"/>
    <property type="project" value="TreeGrafter"/>
</dbReference>